<evidence type="ECO:0000313" key="5">
    <source>
        <dbReference type="Proteomes" id="UP001241072"/>
    </source>
</evidence>
<evidence type="ECO:0000313" key="4">
    <source>
        <dbReference type="EMBL" id="MDO7883163.1"/>
    </source>
</evidence>
<dbReference type="Pfam" id="PF19516">
    <property type="entry name" value="DUF6049"/>
    <property type="match status" value="1"/>
</dbReference>
<dbReference type="EMBL" id="JAUQUB010000003">
    <property type="protein sequence ID" value="MDO7883163.1"/>
    <property type="molecule type" value="Genomic_DNA"/>
</dbReference>
<keyword evidence="2" id="KW-0812">Transmembrane</keyword>
<evidence type="ECO:0000256" key="2">
    <source>
        <dbReference type="SAM" id="Phobius"/>
    </source>
</evidence>
<evidence type="ECO:0000256" key="1">
    <source>
        <dbReference type="SAM" id="MobiDB-lite"/>
    </source>
</evidence>
<gene>
    <name evidence="4" type="ORF">Q5716_13070</name>
</gene>
<feature type="chain" id="PRO_5046194711" evidence="3">
    <location>
        <begin position="32"/>
        <end position="562"/>
    </location>
</feature>
<reference evidence="4 5" key="1">
    <citation type="submission" date="2023-07" db="EMBL/GenBank/DDBJ databases">
        <title>Protaetiibacter sp. nov WY-16 isolated from soil.</title>
        <authorList>
            <person name="Liu B."/>
            <person name="Wan Y."/>
        </authorList>
    </citation>
    <scope>NUCLEOTIDE SEQUENCE [LARGE SCALE GENOMIC DNA]</scope>
    <source>
        <strain evidence="4 5">WY-16</strain>
    </source>
</reference>
<protein>
    <submittedName>
        <fullName evidence="4">DUF6049 family protein</fullName>
    </submittedName>
</protein>
<feature type="region of interest" description="Disordered" evidence="1">
    <location>
        <begin position="541"/>
        <end position="562"/>
    </location>
</feature>
<dbReference type="RefSeq" id="WP_305003592.1">
    <property type="nucleotide sequence ID" value="NZ_JAUQUB010000003.1"/>
</dbReference>
<dbReference type="Proteomes" id="UP001241072">
    <property type="component" value="Unassembled WGS sequence"/>
</dbReference>
<dbReference type="InterPro" id="IPR046112">
    <property type="entry name" value="DUF6049"/>
</dbReference>
<keyword evidence="5" id="KW-1185">Reference proteome</keyword>
<keyword evidence="2" id="KW-1133">Transmembrane helix</keyword>
<evidence type="ECO:0000256" key="3">
    <source>
        <dbReference type="SAM" id="SignalP"/>
    </source>
</evidence>
<feature type="signal peptide" evidence="3">
    <location>
        <begin position="1"/>
        <end position="31"/>
    </location>
</feature>
<keyword evidence="2" id="KW-0472">Membrane</keyword>
<keyword evidence="3" id="KW-0732">Signal</keyword>
<feature type="transmembrane region" description="Helical" evidence="2">
    <location>
        <begin position="514"/>
        <end position="535"/>
    </location>
</feature>
<proteinExistence type="predicted"/>
<organism evidence="4 5">
    <name type="scientific">Antiquaquibacter soli</name>
    <dbReference type="NCBI Taxonomy" id="3064523"/>
    <lineage>
        <taxon>Bacteria</taxon>
        <taxon>Bacillati</taxon>
        <taxon>Actinomycetota</taxon>
        <taxon>Actinomycetes</taxon>
        <taxon>Micrococcales</taxon>
        <taxon>Microbacteriaceae</taxon>
        <taxon>Antiquaquibacter</taxon>
    </lineage>
</organism>
<name>A0ABT9BRT8_9MICO</name>
<sequence>MLAARVLRGAAALFLAAGVSVATAVAPSARAADPGPVELAIIAPIVAPPGSTGLIPADLLEQYTSPTGLLTRQLDAVAGRPVTLAIDPMILVSIRLLGSTASEPVSAWLARLEAVSNESFLLPYADSDVTLATQAGSSAVLAPRSLDFAIDPTLFGPSAEPTAEPTADPDMPALPTGDELLEWDSAFPDLVWPRAASVVGSDLGVLAASGFGTVILSSGNVSRDARLGPAVDVAGTSAIVTDDTVSAALDAAASTLIPDDLPAALGALRSAIAQAGAVQDGQAAVVASLDRSVPLTGNSVAATIAALESDAAVSLVPLSTAASGSTTGGASLVDSPQPADRVAVVARLLQADAAEERFATIVEDPTTITSPRRLALLGLLATGWEDNPTGWQTATDEFLEASTDLLGAVQIVTTSNFTLLADSATLPIPVRNDLGQSVTVYVTVRPETAQLAVTDTLVAVTIEPNAQARAQVPVQAISNGTVQVLITLTSTAGVAIGAPAVAEINVQAGWETPIVLVIAGIVVLVFGIGIVRNILRRRRARSAESESATDGGPAPEAPESDG</sequence>
<comment type="caution">
    <text evidence="4">The sequence shown here is derived from an EMBL/GenBank/DDBJ whole genome shotgun (WGS) entry which is preliminary data.</text>
</comment>
<accession>A0ABT9BRT8</accession>